<evidence type="ECO:0000313" key="1">
    <source>
        <dbReference type="EMBL" id="CAG6787882.1"/>
    </source>
</evidence>
<proteinExistence type="predicted"/>
<reference evidence="1" key="1">
    <citation type="submission" date="2021-05" db="EMBL/GenBank/DDBJ databases">
        <authorList>
            <person name="Alioto T."/>
            <person name="Alioto T."/>
            <person name="Gomez Garrido J."/>
        </authorList>
    </citation>
    <scope>NUCLEOTIDE SEQUENCE</scope>
</reference>
<organism evidence="1">
    <name type="scientific">Cacopsylla melanoneura</name>
    <dbReference type="NCBI Taxonomy" id="428564"/>
    <lineage>
        <taxon>Eukaryota</taxon>
        <taxon>Metazoa</taxon>
        <taxon>Ecdysozoa</taxon>
        <taxon>Arthropoda</taxon>
        <taxon>Hexapoda</taxon>
        <taxon>Insecta</taxon>
        <taxon>Pterygota</taxon>
        <taxon>Neoptera</taxon>
        <taxon>Paraneoptera</taxon>
        <taxon>Hemiptera</taxon>
        <taxon>Sternorrhyncha</taxon>
        <taxon>Psylloidea</taxon>
        <taxon>Psyllidae</taxon>
        <taxon>Psyllinae</taxon>
        <taxon>Cacopsylla</taxon>
    </lineage>
</organism>
<accession>A0A8D9BSJ2</accession>
<name>A0A8D9BSJ2_9HEMI</name>
<dbReference type="EMBL" id="HBUF01656514">
    <property type="protein sequence ID" value="CAG6787882.1"/>
    <property type="molecule type" value="Transcribed_RNA"/>
</dbReference>
<dbReference type="AlphaFoldDB" id="A0A8D9BSJ2"/>
<protein>
    <submittedName>
        <fullName evidence="1">Uncharacterized protein</fullName>
    </submittedName>
</protein>
<sequence length="115" mass="14011">MKSYILQSQILSLPSLELQLTCEDNQISYLIRLQIVQIMSLVVWDFVQRLFRYANFTFLVETSIYKTNFSFLERKFKRNLSFGQHKWTSFRIYIRINFTLVETLMSIYTRQTFRL</sequence>